<evidence type="ECO:0000313" key="2">
    <source>
        <dbReference type="Proteomes" id="UP000234681"/>
    </source>
</evidence>
<dbReference type="Proteomes" id="UP000234681">
    <property type="component" value="Chromosome 16"/>
</dbReference>
<gene>
    <name evidence="1" type="ORF">rCG_59022</name>
</gene>
<dbReference type="EMBL" id="CH473995">
    <property type="protein sequence ID" value="EDL78863.1"/>
    <property type="molecule type" value="Genomic_DNA"/>
</dbReference>
<sequence length="78" mass="9397">MQESLFSVCNLWGRTKLILKEMDDILIKYPVTLLHERRRKKKHVALVTFKSLWQREKNAREHHPDSSCFEDHIMLSSF</sequence>
<reference evidence="1 2" key="1">
    <citation type="submission" date="2005-09" db="EMBL/GenBank/DDBJ databases">
        <authorList>
            <person name="Mural R.J."/>
            <person name="Li P.W."/>
            <person name="Adams M.D."/>
            <person name="Amanatides P.G."/>
            <person name="Baden-Tillson H."/>
            <person name="Barnstead M."/>
            <person name="Chin S.H."/>
            <person name="Dew I."/>
            <person name="Evans C.A."/>
            <person name="Ferriera S."/>
            <person name="Flanigan M."/>
            <person name="Fosler C."/>
            <person name="Glodek A."/>
            <person name="Gu Z."/>
            <person name="Holt R.A."/>
            <person name="Jennings D."/>
            <person name="Kraft C.L."/>
            <person name="Lu F."/>
            <person name="Nguyen T."/>
            <person name="Nusskern D.R."/>
            <person name="Pfannkoch C.M."/>
            <person name="Sitter C."/>
            <person name="Sutton G.G."/>
            <person name="Venter J.C."/>
            <person name="Wang Z."/>
            <person name="Woodage T."/>
            <person name="Zheng X.H."/>
            <person name="Zhong F."/>
        </authorList>
    </citation>
    <scope>NUCLEOTIDE SEQUENCE [LARGE SCALE GENOMIC DNA]</scope>
    <source>
        <strain>BN</strain>
        <strain evidence="2">Sprague-Dawley</strain>
    </source>
</reference>
<accession>A6JPR2</accession>
<dbReference type="AlphaFoldDB" id="A6JPR2"/>
<evidence type="ECO:0000313" key="1">
    <source>
        <dbReference type="EMBL" id="EDL78863.1"/>
    </source>
</evidence>
<name>A6JPR2_RAT</name>
<proteinExistence type="predicted"/>
<protein>
    <submittedName>
        <fullName evidence="1">RCG59022</fullName>
    </submittedName>
</protein>
<organism evidence="1 2">
    <name type="scientific">Rattus norvegicus</name>
    <name type="common">Rat</name>
    <dbReference type="NCBI Taxonomy" id="10116"/>
    <lineage>
        <taxon>Eukaryota</taxon>
        <taxon>Metazoa</taxon>
        <taxon>Chordata</taxon>
        <taxon>Craniata</taxon>
        <taxon>Vertebrata</taxon>
        <taxon>Euteleostomi</taxon>
        <taxon>Mammalia</taxon>
        <taxon>Eutheria</taxon>
        <taxon>Euarchontoglires</taxon>
        <taxon>Glires</taxon>
        <taxon>Rodentia</taxon>
        <taxon>Myomorpha</taxon>
        <taxon>Muroidea</taxon>
        <taxon>Muridae</taxon>
        <taxon>Murinae</taxon>
        <taxon>Rattus</taxon>
    </lineage>
</organism>